<evidence type="ECO:0000256" key="2">
    <source>
        <dbReference type="ARBA" id="ARBA00022737"/>
    </source>
</evidence>
<dbReference type="Pfam" id="PF00412">
    <property type="entry name" value="LIM"/>
    <property type="match status" value="2"/>
</dbReference>
<dbReference type="PANTHER" id="PTHR24205">
    <property type="entry name" value="FOUR AND A HALF LIM DOMAINS PROTEIN"/>
    <property type="match status" value="1"/>
</dbReference>
<dbReference type="GO" id="GO:0003712">
    <property type="term" value="F:transcription coregulator activity"/>
    <property type="evidence" value="ECO:0007669"/>
    <property type="project" value="TreeGrafter"/>
</dbReference>
<evidence type="ECO:0000256" key="4">
    <source>
        <dbReference type="ARBA" id="ARBA00023038"/>
    </source>
</evidence>
<dbReference type="CTD" id="9941534"/>
<dbReference type="KEGG" id="loa:LOAG_04136"/>
<keyword evidence="2" id="KW-0677">Repeat</keyword>
<dbReference type="PROSITE" id="PS50023">
    <property type="entry name" value="LIM_DOMAIN_2"/>
    <property type="match status" value="1"/>
</dbReference>
<dbReference type="InParanoid" id="A0A1S0U2S9"/>
<evidence type="ECO:0000256" key="5">
    <source>
        <dbReference type="PROSITE-ProRule" id="PRU00125"/>
    </source>
</evidence>
<dbReference type="PANTHER" id="PTHR24205:SF16">
    <property type="entry name" value="GH01042P-RELATED"/>
    <property type="match status" value="1"/>
</dbReference>
<evidence type="ECO:0000313" key="7">
    <source>
        <dbReference type="EMBL" id="EFO24351.2"/>
    </source>
</evidence>
<dbReference type="OrthoDB" id="25488at2759"/>
<gene>
    <name evidence="7" type="ORF">LOAG_04136</name>
</gene>
<dbReference type="GeneID" id="9941534"/>
<dbReference type="EMBL" id="JH712213">
    <property type="protein sequence ID" value="EFO24351.2"/>
    <property type="molecule type" value="Genomic_DNA"/>
</dbReference>
<protein>
    <recommendedName>
        <fullName evidence="6">LIM zinc-binding domain-containing protein</fullName>
    </recommendedName>
</protein>
<keyword evidence="4 5" id="KW-0440">LIM domain</keyword>
<dbReference type="AlphaFoldDB" id="A0A1S0U2S9"/>
<dbReference type="GO" id="GO:0030018">
    <property type="term" value="C:Z disc"/>
    <property type="evidence" value="ECO:0007669"/>
    <property type="project" value="TreeGrafter"/>
</dbReference>
<dbReference type="CDD" id="cd08368">
    <property type="entry name" value="LIM"/>
    <property type="match status" value="1"/>
</dbReference>
<reference evidence="7" key="1">
    <citation type="submission" date="2012-04" db="EMBL/GenBank/DDBJ databases">
        <title>The Genome Sequence of Loa loa.</title>
        <authorList>
            <consortium name="The Broad Institute Genome Sequencing Platform"/>
            <consortium name="Broad Institute Genome Sequencing Center for Infectious Disease"/>
            <person name="Nutman T.B."/>
            <person name="Fink D.L."/>
            <person name="Russ C."/>
            <person name="Young S."/>
            <person name="Zeng Q."/>
            <person name="Gargeya S."/>
            <person name="Alvarado L."/>
            <person name="Berlin A."/>
            <person name="Chapman S.B."/>
            <person name="Chen Z."/>
            <person name="Freedman E."/>
            <person name="Gellesch M."/>
            <person name="Goldberg J."/>
            <person name="Griggs A."/>
            <person name="Gujja S."/>
            <person name="Heilman E.R."/>
            <person name="Heiman D."/>
            <person name="Howarth C."/>
            <person name="Mehta T."/>
            <person name="Neiman D."/>
            <person name="Pearson M."/>
            <person name="Roberts A."/>
            <person name="Saif S."/>
            <person name="Shea T."/>
            <person name="Shenoy N."/>
            <person name="Sisk P."/>
            <person name="Stolte C."/>
            <person name="Sykes S."/>
            <person name="White J."/>
            <person name="Yandava C."/>
            <person name="Haas B."/>
            <person name="Henn M.R."/>
            <person name="Nusbaum C."/>
            <person name="Birren B."/>
        </authorList>
    </citation>
    <scope>NUCLEOTIDE SEQUENCE [LARGE SCALE GENOMIC DNA]</scope>
</reference>
<dbReference type="Gene3D" id="2.10.110.10">
    <property type="entry name" value="Cysteine Rich Protein"/>
    <property type="match status" value="2"/>
</dbReference>
<dbReference type="PROSITE" id="PS00478">
    <property type="entry name" value="LIM_DOMAIN_1"/>
    <property type="match status" value="1"/>
</dbReference>
<keyword evidence="3 5" id="KW-0862">Zinc</keyword>
<dbReference type="GO" id="GO:0046872">
    <property type="term" value="F:metal ion binding"/>
    <property type="evidence" value="ECO:0007669"/>
    <property type="project" value="UniProtKB-KW"/>
</dbReference>
<accession>A0A1S0U2S9</accession>
<dbReference type="SMART" id="SM00132">
    <property type="entry name" value="LIM"/>
    <property type="match status" value="2"/>
</dbReference>
<keyword evidence="1 5" id="KW-0479">Metal-binding</keyword>
<evidence type="ECO:0000256" key="1">
    <source>
        <dbReference type="ARBA" id="ARBA00022723"/>
    </source>
</evidence>
<feature type="domain" description="LIM zinc-binding" evidence="6">
    <location>
        <begin position="87"/>
        <end position="146"/>
    </location>
</feature>
<proteinExistence type="predicted"/>
<organism evidence="7">
    <name type="scientific">Loa loa</name>
    <name type="common">Eye worm</name>
    <name type="synonym">Filaria loa</name>
    <dbReference type="NCBI Taxonomy" id="7209"/>
    <lineage>
        <taxon>Eukaryota</taxon>
        <taxon>Metazoa</taxon>
        <taxon>Ecdysozoa</taxon>
        <taxon>Nematoda</taxon>
        <taxon>Chromadorea</taxon>
        <taxon>Rhabditida</taxon>
        <taxon>Spirurina</taxon>
        <taxon>Spiruromorpha</taxon>
        <taxon>Filarioidea</taxon>
        <taxon>Onchocercidae</taxon>
        <taxon>Loa</taxon>
    </lineage>
</organism>
<sequence>MLDSFWLNRSFTGIRNICYSKMFRRGRCAKCAEPFLNEQAILARGQLYHVNHLCCNYCDERICYIEESFIMDGIKVACTRCFDKLSPKCHKCKRSIVNDYVVNDGGLYHLNCFKCTRCHRVLDVEYFEDEDGRLLDRKCVWGEVLMDHIVHDINNIVPSKY</sequence>
<dbReference type="OMA" id="HLCCNYC"/>
<dbReference type="RefSeq" id="XP_003139721.2">
    <property type="nucleotide sequence ID" value="XM_003139673.2"/>
</dbReference>
<evidence type="ECO:0000256" key="3">
    <source>
        <dbReference type="ARBA" id="ARBA00022833"/>
    </source>
</evidence>
<name>A0A1S0U2S9_LOALO</name>
<dbReference type="SUPFAM" id="SSF57716">
    <property type="entry name" value="Glucocorticoid receptor-like (DNA-binding domain)"/>
    <property type="match status" value="1"/>
</dbReference>
<dbReference type="GO" id="GO:0005634">
    <property type="term" value="C:nucleus"/>
    <property type="evidence" value="ECO:0007669"/>
    <property type="project" value="TreeGrafter"/>
</dbReference>
<evidence type="ECO:0000259" key="6">
    <source>
        <dbReference type="PROSITE" id="PS50023"/>
    </source>
</evidence>
<dbReference type="InterPro" id="IPR001781">
    <property type="entry name" value="Znf_LIM"/>
</dbReference>